<evidence type="ECO:0000256" key="1">
    <source>
        <dbReference type="SAM" id="Phobius"/>
    </source>
</evidence>
<dbReference type="AlphaFoldDB" id="A0A0S4JR74"/>
<dbReference type="VEuPathDB" id="TriTrypDB:BSAL_40560"/>
<dbReference type="Proteomes" id="UP000051952">
    <property type="component" value="Unassembled WGS sequence"/>
</dbReference>
<feature type="transmembrane region" description="Helical" evidence="1">
    <location>
        <begin position="64"/>
        <end position="88"/>
    </location>
</feature>
<accession>A0A0S4JR74</accession>
<name>A0A0S4JR74_BODSA</name>
<feature type="transmembrane region" description="Helical" evidence="1">
    <location>
        <begin position="164"/>
        <end position="184"/>
    </location>
</feature>
<keyword evidence="3" id="KW-1185">Reference proteome</keyword>
<feature type="transmembrane region" description="Helical" evidence="1">
    <location>
        <begin position="131"/>
        <end position="152"/>
    </location>
</feature>
<dbReference type="EMBL" id="CYKH01002116">
    <property type="protein sequence ID" value="CUG93061.1"/>
    <property type="molecule type" value="Genomic_DNA"/>
</dbReference>
<reference evidence="3" key="1">
    <citation type="submission" date="2015-09" db="EMBL/GenBank/DDBJ databases">
        <authorList>
            <consortium name="Pathogen Informatics"/>
        </authorList>
    </citation>
    <scope>NUCLEOTIDE SEQUENCE [LARGE SCALE GENOMIC DNA]</scope>
    <source>
        <strain evidence="3">Lake Konstanz</strain>
    </source>
</reference>
<evidence type="ECO:0000313" key="2">
    <source>
        <dbReference type="EMBL" id="CUG93061.1"/>
    </source>
</evidence>
<gene>
    <name evidence="2" type="ORF">BSAL_40560</name>
</gene>
<feature type="transmembrane region" description="Helical" evidence="1">
    <location>
        <begin position="100"/>
        <end position="119"/>
    </location>
</feature>
<proteinExistence type="predicted"/>
<keyword evidence="1 2" id="KW-0812">Transmembrane</keyword>
<evidence type="ECO:0000313" key="3">
    <source>
        <dbReference type="Proteomes" id="UP000051952"/>
    </source>
</evidence>
<protein>
    <submittedName>
        <fullName evidence="2">Transmembrane protein, putative</fullName>
    </submittedName>
</protein>
<sequence>MSATTPTYTRDDDRIVHALLSPSTVSPSSAEAAHKNYQFFVSSAIGRLKGFRSVEEREANCGPFALSVVVFGVLSIILVTVAACALPTPTLKAAAPRELAPWIDVSLGMAGAFAAYSIWTSRWSSYSLTPTRRISILVVMFVAFGVLVMKVTRLHDGVASLSSTQHLVLGLQIGIGVAAAAVLLTNRSRLSRLASTMRDNTSPLS</sequence>
<keyword evidence="1" id="KW-0472">Membrane</keyword>
<organism evidence="2 3">
    <name type="scientific">Bodo saltans</name>
    <name type="common">Flagellated protozoan</name>
    <dbReference type="NCBI Taxonomy" id="75058"/>
    <lineage>
        <taxon>Eukaryota</taxon>
        <taxon>Discoba</taxon>
        <taxon>Euglenozoa</taxon>
        <taxon>Kinetoplastea</taxon>
        <taxon>Metakinetoplastina</taxon>
        <taxon>Eubodonida</taxon>
        <taxon>Bodonidae</taxon>
        <taxon>Bodo</taxon>
    </lineage>
</organism>
<keyword evidence="1" id="KW-1133">Transmembrane helix</keyword>